<evidence type="ECO:0000313" key="1">
    <source>
        <dbReference type="EMBL" id="PKB96431.1"/>
    </source>
</evidence>
<reference evidence="2 3" key="3">
    <citation type="submission" date="2017-10" db="EMBL/GenBank/DDBJ databases">
        <title>Extensive intraspecific genome diversity in a model arbuscular mycorrhizal fungus.</title>
        <authorList>
            <person name="Chen E.C.H."/>
            <person name="Morin E."/>
            <person name="Baudet D."/>
            <person name="Noel J."/>
            <person name="Ndikumana S."/>
            <person name="Charron P."/>
            <person name="St-Onge C."/>
            <person name="Giorgi J."/>
            <person name="Grigoriev I.V."/>
            <person name="Roux C."/>
            <person name="Martin F.M."/>
            <person name="Corradi N."/>
        </authorList>
    </citation>
    <scope>NUCLEOTIDE SEQUENCE [LARGE SCALE GENOMIC DNA]</scope>
    <source>
        <strain evidence="2 3">A1</strain>
    </source>
</reference>
<proteinExistence type="predicted"/>
<name>A0A2N0NPC8_9GLOM</name>
<protein>
    <submittedName>
        <fullName evidence="1">Uncharacterized protein</fullName>
    </submittedName>
</protein>
<accession>A0A2N0NPC8</accession>
<reference evidence="1 4" key="1">
    <citation type="submission" date="2016-04" db="EMBL/GenBank/DDBJ databases">
        <title>Genome analyses suggest a sexual origin of heterokaryosis in a supposedly ancient asexual fungus.</title>
        <authorList>
            <person name="Ropars J."/>
            <person name="Sedzielewska K."/>
            <person name="Noel J."/>
            <person name="Charron P."/>
            <person name="Farinelli L."/>
            <person name="Marton T."/>
            <person name="Kruger M."/>
            <person name="Pelin A."/>
            <person name="Brachmann A."/>
            <person name="Corradi N."/>
        </authorList>
    </citation>
    <scope>NUCLEOTIDE SEQUENCE [LARGE SCALE GENOMIC DNA]</scope>
    <source>
        <strain evidence="1 4">A5</strain>
    </source>
</reference>
<dbReference type="EMBL" id="LLXH01001591">
    <property type="protein sequence ID" value="PKC58251.1"/>
    <property type="molecule type" value="Genomic_DNA"/>
</dbReference>
<organism evidence="1 4">
    <name type="scientific">Rhizophagus irregularis</name>
    <dbReference type="NCBI Taxonomy" id="588596"/>
    <lineage>
        <taxon>Eukaryota</taxon>
        <taxon>Fungi</taxon>
        <taxon>Fungi incertae sedis</taxon>
        <taxon>Mucoromycota</taxon>
        <taxon>Glomeromycotina</taxon>
        <taxon>Glomeromycetes</taxon>
        <taxon>Glomerales</taxon>
        <taxon>Glomeraceae</taxon>
        <taxon>Rhizophagus</taxon>
    </lineage>
</organism>
<reference evidence="2 3" key="4">
    <citation type="submission" date="2017-10" db="EMBL/GenBank/DDBJ databases">
        <title>Genome analyses suggest a sexual origin of heterokaryosis in a supposedly ancient asexual fungus.</title>
        <authorList>
            <person name="Corradi N."/>
            <person name="Sedzielewska K."/>
            <person name="Noel J."/>
            <person name="Charron P."/>
            <person name="Farinelli L."/>
            <person name="Marton T."/>
            <person name="Kruger M."/>
            <person name="Pelin A."/>
            <person name="Brachmann A."/>
            <person name="Corradi N."/>
        </authorList>
    </citation>
    <scope>NUCLEOTIDE SEQUENCE [LARGE SCALE GENOMIC DNA]</scope>
    <source>
        <strain evidence="2 3">A1</strain>
    </source>
</reference>
<dbReference type="EMBL" id="LLXJ01003901">
    <property type="protein sequence ID" value="PKB96431.1"/>
    <property type="molecule type" value="Genomic_DNA"/>
</dbReference>
<evidence type="ECO:0000313" key="3">
    <source>
        <dbReference type="Proteomes" id="UP000232688"/>
    </source>
</evidence>
<dbReference type="VEuPathDB" id="FungiDB:RhiirA1_541187"/>
<gene>
    <name evidence="2" type="ORF">RhiirA1_541187</name>
    <name evidence="1" type="ORF">RhiirA5_506958</name>
</gene>
<comment type="caution">
    <text evidence="1">The sequence shown here is derived from an EMBL/GenBank/DDBJ whole genome shotgun (WGS) entry which is preliminary data.</text>
</comment>
<reference evidence="1 4" key="2">
    <citation type="submission" date="2017-09" db="EMBL/GenBank/DDBJ databases">
        <title>Extensive intraspecific genome diversity in a model arbuscular mycorrhizal fungus.</title>
        <authorList>
            <person name="Chen E.C."/>
            <person name="Morin E."/>
            <person name="Beaudet D."/>
            <person name="Noel J."/>
            <person name="Ndikumana S."/>
            <person name="Charron P."/>
            <person name="St-Onge C."/>
            <person name="Giorgi J."/>
            <person name="Grigoriev I.V."/>
            <person name="Roux C."/>
            <person name="Martin F.M."/>
            <person name="Corradi N."/>
        </authorList>
    </citation>
    <scope>NUCLEOTIDE SEQUENCE [LARGE SCALE GENOMIC DNA]</scope>
    <source>
        <strain evidence="1 4">A5</strain>
    </source>
</reference>
<evidence type="ECO:0000313" key="2">
    <source>
        <dbReference type="EMBL" id="PKC58251.1"/>
    </source>
</evidence>
<dbReference type="VEuPathDB" id="FungiDB:FUN_009980"/>
<evidence type="ECO:0000313" key="4">
    <source>
        <dbReference type="Proteomes" id="UP000232722"/>
    </source>
</evidence>
<sequence>MKKEKKNSTGNRLLNLSDTLFKRNTDKIENDICKRCGKNEKETWEHIWLCEDNVFTIDEIVQESIYRFEKRLEDDNKNDEIKILRNYNFNLRTPFDNIERKKSNMGDT</sequence>
<dbReference type="Proteomes" id="UP000232722">
    <property type="component" value="Unassembled WGS sequence"/>
</dbReference>
<dbReference type="VEuPathDB" id="FungiDB:RhiirFUN_000841"/>
<dbReference type="AlphaFoldDB" id="A0A2N0NPC8"/>
<dbReference type="Proteomes" id="UP000232688">
    <property type="component" value="Unassembled WGS sequence"/>
</dbReference>